<evidence type="ECO:0000259" key="2">
    <source>
        <dbReference type="Pfam" id="PF01345"/>
    </source>
</evidence>
<dbReference type="Pfam" id="PF01345">
    <property type="entry name" value="DUF11"/>
    <property type="match status" value="1"/>
</dbReference>
<reference evidence="3 4" key="1">
    <citation type="journal article" date="2016" name="Nat. Commun.">
        <title>Thousands of microbial genomes shed light on interconnected biogeochemical processes in an aquifer system.</title>
        <authorList>
            <person name="Anantharaman K."/>
            <person name="Brown C.T."/>
            <person name="Hug L.A."/>
            <person name="Sharon I."/>
            <person name="Castelle C.J."/>
            <person name="Probst A.J."/>
            <person name="Thomas B.C."/>
            <person name="Singh A."/>
            <person name="Wilkins M.J."/>
            <person name="Karaoz U."/>
            <person name="Brodie E.L."/>
            <person name="Williams K.H."/>
            <person name="Hubbard S.S."/>
            <person name="Banfield J.F."/>
        </authorList>
    </citation>
    <scope>NUCLEOTIDE SEQUENCE [LARGE SCALE GENOMIC DNA]</scope>
</reference>
<feature type="domain" description="DUF11" evidence="2">
    <location>
        <begin position="66"/>
        <end position="171"/>
    </location>
</feature>
<organism evidence="3 4">
    <name type="scientific">Candidatus Roizmanbacteria bacterium RIFCSPLOWO2_01_FULL_38_12</name>
    <dbReference type="NCBI Taxonomy" id="1802061"/>
    <lineage>
        <taxon>Bacteria</taxon>
        <taxon>Candidatus Roizmaniibacteriota</taxon>
    </lineage>
</organism>
<dbReference type="Proteomes" id="UP000177141">
    <property type="component" value="Unassembled WGS sequence"/>
</dbReference>
<comment type="caution">
    <text evidence="3">The sequence shown here is derived from an EMBL/GenBank/DDBJ whole genome shotgun (WGS) entry which is preliminary data.</text>
</comment>
<evidence type="ECO:0000313" key="4">
    <source>
        <dbReference type="Proteomes" id="UP000177141"/>
    </source>
</evidence>
<name>A0A1F7IXC1_9BACT</name>
<sequence length="215" mass="23371">MKKLFLIFLATFIFAARVSADAGQYGQYGQYEPSTPSGSMSIDKTVSHGEQTKGGITQYVDNYIAEDPRFTAGQKVYFQIKVKNTSNVTLKNIQLQDILPAYLDPSEGPGNYNPDSKTISWSYPELKAGEGKIENVVGIVVDQSRMPADKGLFCVSNKSTVKADNVYDEDSAQFCIEKQVVGAKAVPQAGPEYGLLLTTLSFAGLGAGIYLKKKV</sequence>
<feature type="chain" id="PRO_5009529382" description="DUF11 domain-containing protein" evidence="1">
    <location>
        <begin position="23"/>
        <end position="215"/>
    </location>
</feature>
<keyword evidence="1" id="KW-0732">Signal</keyword>
<dbReference type="AlphaFoldDB" id="A0A1F7IXC1"/>
<accession>A0A1F7IXC1</accession>
<evidence type="ECO:0000313" key="3">
    <source>
        <dbReference type="EMBL" id="OGK48003.1"/>
    </source>
</evidence>
<dbReference type="STRING" id="1802061.A3A93_04345"/>
<feature type="signal peptide" evidence="1">
    <location>
        <begin position="1"/>
        <end position="22"/>
    </location>
</feature>
<gene>
    <name evidence="3" type="ORF">A3A93_04345</name>
</gene>
<proteinExistence type="predicted"/>
<dbReference type="InterPro" id="IPR047589">
    <property type="entry name" value="DUF11_rpt"/>
</dbReference>
<evidence type="ECO:0000256" key="1">
    <source>
        <dbReference type="SAM" id="SignalP"/>
    </source>
</evidence>
<dbReference type="InterPro" id="IPR001434">
    <property type="entry name" value="OmcB-like_DUF11"/>
</dbReference>
<protein>
    <recommendedName>
        <fullName evidence="2">DUF11 domain-containing protein</fullName>
    </recommendedName>
</protein>
<dbReference type="EMBL" id="MGAL01000024">
    <property type="protein sequence ID" value="OGK48003.1"/>
    <property type="molecule type" value="Genomic_DNA"/>
</dbReference>
<dbReference type="NCBIfam" id="TIGR01451">
    <property type="entry name" value="B_ant_repeat"/>
    <property type="match status" value="1"/>
</dbReference>